<keyword evidence="5 9" id="KW-0812">Transmembrane</keyword>
<keyword evidence="6 9" id="KW-1133">Transmembrane helix</keyword>
<evidence type="ECO:0000256" key="9">
    <source>
        <dbReference type="RuleBase" id="RU363032"/>
    </source>
</evidence>
<evidence type="ECO:0000256" key="8">
    <source>
        <dbReference type="ARBA" id="ARBA00056719"/>
    </source>
</evidence>
<reference evidence="12 14" key="2">
    <citation type="submission" date="2023-07" db="EMBL/GenBank/DDBJ databases">
        <title>Genomic Encyclopedia of Type Strains, Phase IV (KMG-IV): sequencing the most valuable type-strain genomes for metagenomic binning, comparative biology and taxonomic classification.</title>
        <authorList>
            <person name="Goeker M."/>
        </authorList>
    </citation>
    <scope>NUCLEOTIDE SEQUENCE [LARGE SCALE GENOMIC DNA]</scope>
    <source>
        <strain evidence="12 14">DSM 338</strain>
    </source>
</reference>
<comment type="subcellular location">
    <subcellularLocation>
        <location evidence="1 9">Cell membrane</location>
        <topology evidence="1 9">Multi-pass membrane protein</topology>
    </subcellularLocation>
</comment>
<dbReference type="InterPro" id="IPR035906">
    <property type="entry name" value="MetI-like_sf"/>
</dbReference>
<gene>
    <name evidence="12" type="ORF">GGQ86_001601</name>
    <name evidence="11" type="ORF">XFLAVUS301_10870</name>
</gene>
<keyword evidence="3 9" id="KW-0813">Transport</keyword>
<keyword evidence="4" id="KW-1003">Cell membrane</keyword>
<keyword evidence="14" id="KW-1185">Reference proteome</keyword>
<dbReference type="Proteomes" id="UP001245370">
    <property type="component" value="Unassembled WGS sequence"/>
</dbReference>
<comment type="similarity">
    <text evidence="2 9">Belongs to the binding-protein-dependent transport system permease family.</text>
</comment>
<proteinExistence type="inferred from homology"/>
<dbReference type="EMBL" id="JAVDPY010000002">
    <property type="protein sequence ID" value="MDR6333137.1"/>
    <property type="molecule type" value="Genomic_DNA"/>
</dbReference>
<evidence type="ECO:0000313" key="12">
    <source>
        <dbReference type="EMBL" id="MDR6333137.1"/>
    </source>
</evidence>
<evidence type="ECO:0000313" key="11">
    <source>
        <dbReference type="EMBL" id="GLI21413.1"/>
    </source>
</evidence>
<evidence type="ECO:0000256" key="7">
    <source>
        <dbReference type="ARBA" id="ARBA00023136"/>
    </source>
</evidence>
<evidence type="ECO:0000313" key="13">
    <source>
        <dbReference type="Proteomes" id="UP001144397"/>
    </source>
</evidence>
<dbReference type="EMBL" id="BSDO01000001">
    <property type="protein sequence ID" value="GLI21413.1"/>
    <property type="molecule type" value="Genomic_DNA"/>
</dbReference>
<feature type="transmembrane region" description="Helical" evidence="9">
    <location>
        <begin position="233"/>
        <end position="254"/>
    </location>
</feature>
<dbReference type="GeneID" id="95761880"/>
<dbReference type="InterPro" id="IPR000515">
    <property type="entry name" value="MetI-like"/>
</dbReference>
<dbReference type="RefSeq" id="WP_281805965.1">
    <property type="nucleotide sequence ID" value="NZ_BSDO01000001.1"/>
</dbReference>
<comment type="function">
    <text evidence="8">Probably part of an ABC transporter complex. Probably responsible for the translocation of the substrate across the membrane.</text>
</comment>
<keyword evidence="7 9" id="KW-0472">Membrane</keyword>
<dbReference type="PANTHER" id="PTHR30151:SF0">
    <property type="entry name" value="ABC TRANSPORTER PERMEASE PROTEIN MJ0413-RELATED"/>
    <property type="match status" value="1"/>
</dbReference>
<feature type="transmembrane region" description="Helical" evidence="9">
    <location>
        <begin position="118"/>
        <end position="138"/>
    </location>
</feature>
<dbReference type="PROSITE" id="PS50928">
    <property type="entry name" value="ABC_TM1"/>
    <property type="match status" value="1"/>
</dbReference>
<dbReference type="GO" id="GO:0042918">
    <property type="term" value="P:alkanesulfonate transmembrane transport"/>
    <property type="evidence" value="ECO:0007669"/>
    <property type="project" value="UniProtKB-ARBA"/>
</dbReference>
<feature type="transmembrane region" description="Helical" evidence="9">
    <location>
        <begin position="184"/>
        <end position="205"/>
    </location>
</feature>
<feature type="transmembrane region" description="Helical" evidence="9">
    <location>
        <begin position="144"/>
        <end position="164"/>
    </location>
</feature>
<dbReference type="Pfam" id="PF00528">
    <property type="entry name" value="BPD_transp_1"/>
    <property type="match status" value="1"/>
</dbReference>
<dbReference type="GO" id="GO:0005886">
    <property type="term" value="C:plasma membrane"/>
    <property type="evidence" value="ECO:0007669"/>
    <property type="project" value="UniProtKB-SubCell"/>
</dbReference>
<dbReference type="CDD" id="cd06261">
    <property type="entry name" value="TM_PBP2"/>
    <property type="match status" value="1"/>
</dbReference>
<dbReference type="SUPFAM" id="SSF161098">
    <property type="entry name" value="MetI-like"/>
    <property type="match status" value="1"/>
</dbReference>
<dbReference type="PANTHER" id="PTHR30151">
    <property type="entry name" value="ALKANE SULFONATE ABC TRANSPORTER-RELATED, MEMBRANE SUBUNIT"/>
    <property type="match status" value="1"/>
</dbReference>
<protein>
    <submittedName>
        <fullName evidence="11">ABC transporter inner membrane protein</fullName>
    </submittedName>
    <submittedName>
        <fullName evidence="12">NitT/TauT family transport system permease protein</fullName>
    </submittedName>
</protein>
<evidence type="ECO:0000313" key="14">
    <source>
        <dbReference type="Proteomes" id="UP001245370"/>
    </source>
</evidence>
<dbReference type="AlphaFoldDB" id="A0A9W6CP87"/>
<feature type="transmembrane region" description="Helical" evidence="9">
    <location>
        <begin position="82"/>
        <end position="106"/>
    </location>
</feature>
<evidence type="ECO:0000259" key="10">
    <source>
        <dbReference type="PROSITE" id="PS50928"/>
    </source>
</evidence>
<accession>A0A9W6CP87</accession>
<evidence type="ECO:0000256" key="3">
    <source>
        <dbReference type="ARBA" id="ARBA00022448"/>
    </source>
</evidence>
<name>A0A9W6CP87_XANFL</name>
<evidence type="ECO:0000256" key="2">
    <source>
        <dbReference type="ARBA" id="ARBA00009306"/>
    </source>
</evidence>
<dbReference type="FunFam" id="1.10.3720.10:FF:000003">
    <property type="entry name" value="Aliphatic sulfonate ABC transporter permease"/>
    <property type="match status" value="1"/>
</dbReference>
<sequence length="273" mass="29920">MSAVESRLAAQRPRSMILRRAGDLLAAVWPATVGFLGLLVAWHVASVFLVQSLLFPPPHLMFLKAWELLKSGVLIDHITGSLMRIVVGFVLGSLIAIPIGLAIGSFKIVRQLAEPWTEFLRFIPSVAMITIAVIWFGIGEESKIFLIIYATVFIVILNTAAGVASIAPNKVRAAQSLGARPWQIFLYVSLPATVPFILTGMRLAMANSFTTIVAAEMISANEGLGVMLWNGRMFMLVDEIFVSLFCLGVLGLLTDRLFRWAIFRFAGRFSPVA</sequence>
<organism evidence="11 13">
    <name type="scientific">Xanthobacter flavus</name>
    <dbReference type="NCBI Taxonomy" id="281"/>
    <lineage>
        <taxon>Bacteria</taxon>
        <taxon>Pseudomonadati</taxon>
        <taxon>Pseudomonadota</taxon>
        <taxon>Alphaproteobacteria</taxon>
        <taxon>Hyphomicrobiales</taxon>
        <taxon>Xanthobacteraceae</taxon>
        <taxon>Xanthobacter</taxon>
    </lineage>
</organism>
<evidence type="ECO:0000256" key="1">
    <source>
        <dbReference type="ARBA" id="ARBA00004651"/>
    </source>
</evidence>
<evidence type="ECO:0000256" key="6">
    <source>
        <dbReference type="ARBA" id="ARBA00022989"/>
    </source>
</evidence>
<feature type="transmembrane region" description="Helical" evidence="9">
    <location>
        <begin position="21"/>
        <end position="45"/>
    </location>
</feature>
<evidence type="ECO:0000256" key="5">
    <source>
        <dbReference type="ARBA" id="ARBA00022692"/>
    </source>
</evidence>
<evidence type="ECO:0000256" key="4">
    <source>
        <dbReference type="ARBA" id="ARBA00022475"/>
    </source>
</evidence>
<comment type="caution">
    <text evidence="11">The sequence shown here is derived from an EMBL/GenBank/DDBJ whole genome shotgun (WGS) entry which is preliminary data.</text>
</comment>
<dbReference type="Proteomes" id="UP001144397">
    <property type="component" value="Unassembled WGS sequence"/>
</dbReference>
<reference evidence="11" key="1">
    <citation type="submission" date="2022-12" db="EMBL/GenBank/DDBJ databases">
        <title>Reference genome sequencing for broad-spectrum identification of bacterial and archaeal isolates by mass spectrometry.</title>
        <authorList>
            <person name="Sekiguchi Y."/>
            <person name="Tourlousse D.M."/>
        </authorList>
    </citation>
    <scope>NUCLEOTIDE SEQUENCE</scope>
    <source>
        <strain evidence="11">301</strain>
    </source>
</reference>
<feature type="domain" description="ABC transmembrane type-1" evidence="10">
    <location>
        <begin position="78"/>
        <end position="258"/>
    </location>
</feature>
<dbReference type="Gene3D" id="1.10.3720.10">
    <property type="entry name" value="MetI-like"/>
    <property type="match status" value="1"/>
</dbReference>